<keyword evidence="3" id="KW-1185">Reference proteome</keyword>
<sequence length="135" mass="14554">MVILSQCRDHEDVDVADRGRRGFDISRHGVGRVAGRRMRGHAVAGQRSTRLLEPLGAAPADGDMHARRRQHGGDGQTDAAAVVGDDGAPAGEMLCMRGSFCPGESAMRAARPSGLAARDERRRYAERHRARQCGP</sequence>
<feature type="compositionally biased region" description="Low complexity" evidence="1">
    <location>
        <begin position="76"/>
        <end position="85"/>
    </location>
</feature>
<name>A0A423PFA9_9GAMM</name>
<dbReference type="EMBL" id="AYKH01000043">
    <property type="protein sequence ID" value="ROO24319.1"/>
    <property type="molecule type" value="Genomic_DNA"/>
</dbReference>
<gene>
    <name evidence="2" type="ORF">SAOR_16010</name>
</gene>
<evidence type="ECO:0000313" key="3">
    <source>
        <dbReference type="Proteomes" id="UP000283993"/>
    </source>
</evidence>
<reference evidence="2 3" key="1">
    <citation type="submission" date="2013-10" db="EMBL/GenBank/DDBJ databases">
        <title>Salinisphaera orenii MK-B5 Genome Sequencing.</title>
        <authorList>
            <person name="Lai Q."/>
            <person name="Li C."/>
            <person name="Shao Z."/>
        </authorList>
    </citation>
    <scope>NUCLEOTIDE SEQUENCE [LARGE SCALE GENOMIC DNA]</scope>
    <source>
        <strain evidence="2 3">MK-B5</strain>
    </source>
</reference>
<feature type="region of interest" description="Disordered" evidence="1">
    <location>
        <begin position="106"/>
        <end position="135"/>
    </location>
</feature>
<dbReference type="AlphaFoldDB" id="A0A423PFA9"/>
<proteinExistence type="predicted"/>
<dbReference type="Proteomes" id="UP000283993">
    <property type="component" value="Unassembled WGS sequence"/>
</dbReference>
<comment type="caution">
    <text evidence="2">The sequence shown here is derived from an EMBL/GenBank/DDBJ whole genome shotgun (WGS) entry which is preliminary data.</text>
</comment>
<organism evidence="2 3">
    <name type="scientific">Salinisphaera orenii MK-B5</name>
    <dbReference type="NCBI Taxonomy" id="856730"/>
    <lineage>
        <taxon>Bacteria</taxon>
        <taxon>Pseudomonadati</taxon>
        <taxon>Pseudomonadota</taxon>
        <taxon>Gammaproteobacteria</taxon>
        <taxon>Salinisphaerales</taxon>
        <taxon>Salinisphaeraceae</taxon>
        <taxon>Salinisphaera</taxon>
    </lineage>
</organism>
<evidence type="ECO:0000256" key="1">
    <source>
        <dbReference type="SAM" id="MobiDB-lite"/>
    </source>
</evidence>
<feature type="region of interest" description="Disordered" evidence="1">
    <location>
        <begin position="56"/>
        <end position="85"/>
    </location>
</feature>
<protein>
    <submittedName>
        <fullName evidence="2">Uncharacterized protein</fullName>
    </submittedName>
</protein>
<evidence type="ECO:0000313" key="2">
    <source>
        <dbReference type="EMBL" id="ROO24319.1"/>
    </source>
</evidence>
<feature type="compositionally biased region" description="Basic residues" evidence="1">
    <location>
        <begin position="124"/>
        <end position="135"/>
    </location>
</feature>
<accession>A0A423PFA9</accession>